<protein>
    <submittedName>
        <fullName evidence="1">Uncharacterized protein</fullName>
    </submittedName>
</protein>
<comment type="caution">
    <text evidence="1">The sequence shown here is derived from an EMBL/GenBank/DDBJ whole genome shotgun (WGS) entry which is preliminary data.</text>
</comment>
<evidence type="ECO:0000313" key="2">
    <source>
        <dbReference type="Proteomes" id="UP001147747"/>
    </source>
</evidence>
<organism evidence="1 2">
    <name type="scientific">Penicillium cosmopolitanum</name>
    <dbReference type="NCBI Taxonomy" id="1131564"/>
    <lineage>
        <taxon>Eukaryota</taxon>
        <taxon>Fungi</taxon>
        <taxon>Dikarya</taxon>
        <taxon>Ascomycota</taxon>
        <taxon>Pezizomycotina</taxon>
        <taxon>Eurotiomycetes</taxon>
        <taxon>Eurotiomycetidae</taxon>
        <taxon>Eurotiales</taxon>
        <taxon>Aspergillaceae</taxon>
        <taxon>Penicillium</taxon>
    </lineage>
</organism>
<gene>
    <name evidence="1" type="ORF">N7509_004365</name>
</gene>
<reference evidence="1" key="1">
    <citation type="submission" date="2022-12" db="EMBL/GenBank/DDBJ databases">
        <authorList>
            <person name="Petersen C."/>
        </authorList>
    </citation>
    <scope>NUCLEOTIDE SEQUENCE</scope>
    <source>
        <strain evidence="1">IBT 29677</strain>
    </source>
</reference>
<proteinExistence type="predicted"/>
<evidence type="ECO:0000313" key="1">
    <source>
        <dbReference type="EMBL" id="KAJ5404494.1"/>
    </source>
</evidence>
<dbReference type="Pfam" id="PF11951">
    <property type="entry name" value="Fungal_trans_2"/>
    <property type="match status" value="1"/>
</dbReference>
<accession>A0A9W9W6P9</accession>
<reference evidence="1" key="2">
    <citation type="journal article" date="2023" name="IMA Fungus">
        <title>Comparative genomic study of the Penicillium genus elucidates a diverse pangenome and 15 lateral gene transfer events.</title>
        <authorList>
            <person name="Petersen C."/>
            <person name="Sorensen T."/>
            <person name="Nielsen M.R."/>
            <person name="Sondergaard T.E."/>
            <person name="Sorensen J.L."/>
            <person name="Fitzpatrick D.A."/>
            <person name="Frisvad J.C."/>
            <person name="Nielsen K.L."/>
        </authorList>
    </citation>
    <scope>NUCLEOTIDE SEQUENCE</scope>
    <source>
        <strain evidence="1">IBT 29677</strain>
    </source>
</reference>
<dbReference type="OrthoDB" id="1919336at2759"/>
<dbReference type="GeneID" id="81367982"/>
<sequence>MVIEHIRTGHIMGTAQHLFIAIYRVSGLAQVLASGNPEEVTAAISELRSLDEELASKHTKPDLSHNMKIEDLNDAVTSELYRLACRIHIKQLLASPAPDEESATFYLVEDFINQLRLLPSHSPSHSILSWPLVVTGFSATTSRQQRIIVAKLSQIHEEWQSDIFSKGAAYLQEKWRSDKHLNHSSSNCHPDISRSQQAPDEIGTIWKKCPVILA</sequence>
<dbReference type="InterPro" id="IPR021858">
    <property type="entry name" value="Fun_TF"/>
</dbReference>
<dbReference type="EMBL" id="JAPZBU010000005">
    <property type="protein sequence ID" value="KAJ5404494.1"/>
    <property type="molecule type" value="Genomic_DNA"/>
</dbReference>
<keyword evidence="2" id="KW-1185">Reference proteome</keyword>
<name>A0A9W9W6P9_9EURO</name>
<dbReference type="AlphaFoldDB" id="A0A9W9W6P9"/>
<dbReference type="RefSeq" id="XP_056491736.1">
    <property type="nucleotide sequence ID" value="XM_056629002.1"/>
</dbReference>
<dbReference type="Proteomes" id="UP001147747">
    <property type="component" value="Unassembled WGS sequence"/>
</dbReference>